<evidence type="ECO:0000313" key="3">
    <source>
        <dbReference type="Proteomes" id="UP001500194"/>
    </source>
</evidence>
<comment type="caution">
    <text evidence="2">The sequence shown here is derived from an EMBL/GenBank/DDBJ whole genome shotgun (WGS) entry which is preliminary data.</text>
</comment>
<evidence type="ECO:0000313" key="2">
    <source>
        <dbReference type="EMBL" id="GAA0646035.1"/>
    </source>
</evidence>
<protein>
    <submittedName>
        <fullName evidence="2">DUF6149 family protein</fullName>
    </submittedName>
</protein>
<sequence>MKIAQNVRHFATKQALTLPVVSERMHDWLVDLHVDVFLEKADDDHTEERRARLEAFFDATIDMYLVALQEGYAEAEAREITHVVGSFDFYTHGWTEMMEFPADEVEAHYERYREFFDAHDISVENPLGEFAPADGLPDAPATPEKLDDGEFANAEAGYADDVYVKTADGDVKKGDRTDEIDA</sequence>
<dbReference type="AlphaFoldDB" id="A0AAV3SYR7"/>
<keyword evidence="3" id="KW-1185">Reference proteome</keyword>
<feature type="region of interest" description="Disordered" evidence="1">
    <location>
        <begin position="127"/>
        <end position="151"/>
    </location>
</feature>
<dbReference type="Pfam" id="PF19646">
    <property type="entry name" value="DUF6149"/>
    <property type="match status" value="1"/>
</dbReference>
<dbReference type="InterPro" id="IPR046147">
    <property type="entry name" value="DUF6149"/>
</dbReference>
<dbReference type="RefSeq" id="WP_227261746.1">
    <property type="nucleotide sequence ID" value="NZ_BAAADU010000002.1"/>
</dbReference>
<name>A0AAV3SYR7_9EURY</name>
<accession>A0AAV3SYR7</accession>
<dbReference type="Proteomes" id="UP001500194">
    <property type="component" value="Unassembled WGS sequence"/>
</dbReference>
<organism evidence="2 3">
    <name type="scientific">Salarchaeum japonicum</name>
    <dbReference type="NCBI Taxonomy" id="555573"/>
    <lineage>
        <taxon>Archaea</taxon>
        <taxon>Methanobacteriati</taxon>
        <taxon>Methanobacteriota</taxon>
        <taxon>Stenosarchaea group</taxon>
        <taxon>Halobacteria</taxon>
        <taxon>Halobacteriales</taxon>
        <taxon>Halobacteriaceae</taxon>
    </lineage>
</organism>
<gene>
    <name evidence="2" type="ORF">GCM10009019_05420</name>
</gene>
<evidence type="ECO:0000256" key="1">
    <source>
        <dbReference type="SAM" id="MobiDB-lite"/>
    </source>
</evidence>
<reference evidence="2 3" key="1">
    <citation type="journal article" date="2019" name="Int. J. Syst. Evol. Microbiol.">
        <title>The Global Catalogue of Microorganisms (GCM) 10K type strain sequencing project: providing services to taxonomists for standard genome sequencing and annotation.</title>
        <authorList>
            <consortium name="The Broad Institute Genomics Platform"/>
            <consortium name="The Broad Institute Genome Sequencing Center for Infectious Disease"/>
            <person name="Wu L."/>
            <person name="Ma J."/>
        </authorList>
    </citation>
    <scope>NUCLEOTIDE SEQUENCE [LARGE SCALE GENOMIC DNA]</scope>
    <source>
        <strain evidence="2 3">JCM 16327</strain>
    </source>
</reference>
<dbReference type="GeneID" id="68572341"/>
<proteinExistence type="predicted"/>
<dbReference type="EMBL" id="BAAADU010000002">
    <property type="protein sequence ID" value="GAA0646035.1"/>
    <property type="molecule type" value="Genomic_DNA"/>
</dbReference>